<comment type="caution">
    <text evidence="1">The sequence shown here is derived from an EMBL/GenBank/DDBJ whole genome shotgun (WGS) entry which is preliminary data.</text>
</comment>
<accession>A0A816C429</accession>
<gene>
    <name evidence="1" type="ORF">GPM918_LOCUS43552</name>
    <name evidence="2" type="ORF">SRO942_LOCUS45072</name>
</gene>
<dbReference type="EMBL" id="CAJOBC010106914">
    <property type="protein sequence ID" value="CAF4506061.1"/>
    <property type="molecule type" value="Genomic_DNA"/>
</dbReference>
<dbReference type="Proteomes" id="UP000663829">
    <property type="component" value="Unassembled WGS sequence"/>
</dbReference>
<keyword evidence="3" id="KW-1185">Reference proteome</keyword>
<name>A0A816C429_9BILA</name>
<feature type="non-terminal residue" evidence="1">
    <location>
        <position position="10"/>
    </location>
</feature>
<evidence type="ECO:0000313" key="3">
    <source>
        <dbReference type="Proteomes" id="UP000663829"/>
    </source>
</evidence>
<evidence type="ECO:0000313" key="1">
    <source>
        <dbReference type="EMBL" id="CAF1618045.1"/>
    </source>
</evidence>
<dbReference type="Proteomes" id="UP000681722">
    <property type="component" value="Unassembled WGS sequence"/>
</dbReference>
<evidence type="ECO:0000313" key="2">
    <source>
        <dbReference type="EMBL" id="CAF4506061.1"/>
    </source>
</evidence>
<reference evidence="1" key="1">
    <citation type="submission" date="2021-02" db="EMBL/GenBank/DDBJ databases">
        <authorList>
            <person name="Nowell W R."/>
        </authorList>
    </citation>
    <scope>NUCLEOTIDE SEQUENCE</scope>
</reference>
<protein>
    <submittedName>
        <fullName evidence="1">Uncharacterized protein</fullName>
    </submittedName>
</protein>
<organism evidence="1 3">
    <name type="scientific">Didymodactylos carnosus</name>
    <dbReference type="NCBI Taxonomy" id="1234261"/>
    <lineage>
        <taxon>Eukaryota</taxon>
        <taxon>Metazoa</taxon>
        <taxon>Spiralia</taxon>
        <taxon>Gnathifera</taxon>
        <taxon>Rotifera</taxon>
        <taxon>Eurotatoria</taxon>
        <taxon>Bdelloidea</taxon>
        <taxon>Philodinida</taxon>
        <taxon>Philodinidae</taxon>
        <taxon>Didymodactylos</taxon>
    </lineage>
</organism>
<dbReference type="EMBL" id="CAJNOQ010039883">
    <property type="protein sequence ID" value="CAF1618045.1"/>
    <property type="molecule type" value="Genomic_DNA"/>
</dbReference>
<proteinExistence type="predicted"/>
<sequence length="10" mass="1276">MEGRQKTRRD</sequence>